<protein>
    <submittedName>
        <fullName evidence="3">ERCC4-type nuclease</fullName>
    </submittedName>
</protein>
<dbReference type="Pfam" id="PF02732">
    <property type="entry name" value="ERCC4"/>
    <property type="match status" value="1"/>
</dbReference>
<reference evidence="4 6" key="1">
    <citation type="submission" date="2019-05" db="EMBL/GenBank/DDBJ databases">
        <authorList>
            <person name="Schori C."/>
            <person name="Ahrens C."/>
        </authorList>
    </citation>
    <scope>NUCLEOTIDE SEQUENCE [LARGE SCALE GENOMIC DNA]</scope>
    <source>
        <strain evidence="4 6">DSM 10702</strain>
    </source>
</reference>
<reference evidence="3 5" key="2">
    <citation type="submission" date="2020-01" db="EMBL/GenBank/DDBJ databases">
        <title>Genome sequence of a 1,3-propanediol producer, Clostridium butyricum S3.</title>
        <authorList>
            <person name="Zhou J."/>
        </authorList>
    </citation>
    <scope>NUCLEOTIDE SEQUENCE [LARGE SCALE GENOMIC DNA]</scope>
    <source>
        <strain evidence="3 5">S3</strain>
    </source>
</reference>
<dbReference type="InterPro" id="IPR011335">
    <property type="entry name" value="Restrct_endonuc-II-like"/>
</dbReference>
<feature type="coiled-coil region" evidence="1">
    <location>
        <begin position="82"/>
        <end position="109"/>
    </location>
</feature>
<organism evidence="3 5">
    <name type="scientific">Clostridium butyricum</name>
    <dbReference type="NCBI Taxonomy" id="1492"/>
    <lineage>
        <taxon>Bacteria</taxon>
        <taxon>Bacillati</taxon>
        <taxon>Bacillota</taxon>
        <taxon>Clostridia</taxon>
        <taxon>Eubacteriales</taxon>
        <taxon>Clostridiaceae</taxon>
        <taxon>Clostridium</taxon>
    </lineage>
</organism>
<evidence type="ECO:0000259" key="2">
    <source>
        <dbReference type="Pfam" id="PF02732"/>
    </source>
</evidence>
<feature type="domain" description="ERCC4" evidence="2">
    <location>
        <begin position="21"/>
        <end position="184"/>
    </location>
</feature>
<dbReference type="Proteomes" id="UP000515243">
    <property type="component" value="Chromosome 1"/>
</dbReference>
<accession>A0A6L9ENY8</accession>
<gene>
    <name evidence="4" type="ORF">FF104_06125</name>
    <name evidence="3" type="ORF">GND98_009350</name>
</gene>
<dbReference type="Gene3D" id="3.40.50.10130">
    <property type="match status" value="1"/>
</dbReference>
<evidence type="ECO:0000313" key="6">
    <source>
        <dbReference type="Proteomes" id="UP000515243"/>
    </source>
</evidence>
<dbReference type="SUPFAM" id="SSF52980">
    <property type="entry name" value="Restriction endonuclease-like"/>
    <property type="match status" value="1"/>
</dbReference>
<proteinExistence type="predicted"/>
<dbReference type="GO" id="GO:0006259">
    <property type="term" value="P:DNA metabolic process"/>
    <property type="evidence" value="ECO:0007669"/>
    <property type="project" value="UniProtKB-ARBA"/>
</dbReference>
<dbReference type="GO" id="GO:0004518">
    <property type="term" value="F:nuclease activity"/>
    <property type="evidence" value="ECO:0007669"/>
    <property type="project" value="InterPro"/>
</dbReference>
<keyword evidence="1" id="KW-0175">Coiled coil</keyword>
<dbReference type="AlphaFoldDB" id="A0A6L9ENY8"/>
<evidence type="ECO:0000313" key="3">
    <source>
        <dbReference type="EMBL" id="NAS18071.1"/>
    </source>
</evidence>
<dbReference type="Proteomes" id="UP000474042">
    <property type="component" value="Unassembled WGS sequence"/>
</dbReference>
<dbReference type="EMBL" id="CP040626">
    <property type="protein sequence ID" value="QMW90548.1"/>
    <property type="molecule type" value="Genomic_DNA"/>
</dbReference>
<evidence type="ECO:0000256" key="1">
    <source>
        <dbReference type="SAM" id="Coils"/>
    </source>
</evidence>
<evidence type="ECO:0000313" key="4">
    <source>
        <dbReference type="EMBL" id="QMW90548.1"/>
    </source>
</evidence>
<dbReference type="RefSeq" id="WP_035765144.1">
    <property type="nucleotide sequence ID" value="NZ_AP019716.1"/>
</dbReference>
<dbReference type="InterPro" id="IPR006166">
    <property type="entry name" value="ERCC4_domain"/>
</dbReference>
<name>A0A6L9ENY8_CLOBU</name>
<evidence type="ECO:0000313" key="5">
    <source>
        <dbReference type="Proteomes" id="UP000474042"/>
    </source>
</evidence>
<dbReference type="GO" id="GO:0003677">
    <property type="term" value="F:DNA binding"/>
    <property type="evidence" value="ECO:0007669"/>
    <property type="project" value="InterPro"/>
</dbReference>
<dbReference type="GeneID" id="92943725"/>
<dbReference type="EMBL" id="WOFV02000025">
    <property type="protein sequence ID" value="NAS18071.1"/>
    <property type="molecule type" value="Genomic_DNA"/>
</dbReference>
<sequence length="220" mass="26532">MRYKFTEKEVTEILKNIIVLVDTREQANYHVISWLSKNKIKFKTQKLDYGDYSCMLPFGTFKGQQRDIYFDRDIVIERKFCIDELAMNLKDKKTNINEIKREIIELFGEKYLEKILKTDYNRLKYEFANMNKHKIDFYIFLEDKDFDSNIRSGNYRAQYGPKTLYARLKALEREFKTVIRPVDNEFMGSEIYNTLKYGIRNKLVHDGYIEEVNLDVREDN</sequence>